<dbReference type="RefSeq" id="WP_386374865.1">
    <property type="nucleotide sequence ID" value="NZ_JBHUMP010000010.1"/>
</dbReference>
<comment type="caution">
    <text evidence="1">The sequence shown here is derived from an EMBL/GenBank/DDBJ whole genome shotgun (WGS) entry which is preliminary data.</text>
</comment>
<evidence type="ECO:0008006" key="3">
    <source>
        <dbReference type="Google" id="ProtNLM"/>
    </source>
</evidence>
<dbReference type="EMBL" id="JBHUMP010000010">
    <property type="protein sequence ID" value="MFD2740371.1"/>
    <property type="molecule type" value="Genomic_DNA"/>
</dbReference>
<sequence length="87" mass="9623">MQLLCTYEISGFDAWKTAFDDDADARREAGLTVLQIWRDADSDSRAFVLLGLTDRPRAQAWLDRSEALRSDDAGTVTATTAHFLATA</sequence>
<evidence type="ECO:0000313" key="1">
    <source>
        <dbReference type="EMBL" id="MFD2740371.1"/>
    </source>
</evidence>
<gene>
    <name evidence="1" type="ORF">ACFSUD_12360</name>
</gene>
<protein>
    <recommendedName>
        <fullName evidence="3">DUF3303 domain-containing protein</fullName>
    </recommendedName>
</protein>
<evidence type="ECO:0000313" key="2">
    <source>
        <dbReference type="Proteomes" id="UP001597474"/>
    </source>
</evidence>
<proteinExistence type="predicted"/>
<dbReference type="Proteomes" id="UP001597474">
    <property type="component" value="Unassembled WGS sequence"/>
</dbReference>
<accession>A0ABW5U383</accession>
<organism evidence="1 2">
    <name type="scientific">Sulfitobacter aestuarii</name>
    <dbReference type="NCBI Taxonomy" id="2161676"/>
    <lineage>
        <taxon>Bacteria</taxon>
        <taxon>Pseudomonadati</taxon>
        <taxon>Pseudomonadota</taxon>
        <taxon>Alphaproteobacteria</taxon>
        <taxon>Rhodobacterales</taxon>
        <taxon>Roseobacteraceae</taxon>
        <taxon>Sulfitobacter</taxon>
    </lineage>
</organism>
<name>A0ABW5U383_9RHOB</name>
<reference evidence="2" key="1">
    <citation type="journal article" date="2019" name="Int. J. Syst. Evol. Microbiol.">
        <title>The Global Catalogue of Microorganisms (GCM) 10K type strain sequencing project: providing services to taxonomists for standard genome sequencing and annotation.</title>
        <authorList>
            <consortium name="The Broad Institute Genomics Platform"/>
            <consortium name="The Broad Institute Genome Sequencing Center for Infectious Disease"/>
            <person name="Wu L."/>
            <person name="Ma J."/>
        </authorList>
    </citation>
    <scope>NUCLEOTIDE SEQUENCE [LARGE SCALE GENOMIC DNA]</scope>
    <source>
        <strain evidence="2">TISTR 2562</strain>
    </source>
</reference>
<keyword evidence="2" id="KW-1185">Reference proteome</keyword>